<reference evidence="8" key="1">
    <citation type="submission" date="2021-01" db="EMBL/GenBank/DDBJ databases">
        <title>Whole genome shotgun sequence of Actinoplanes rishiriensis NBRC 108556.</title>
        <authorList>
            <person name="Komaki H."/>
            <person name="Tamura T."/>
        </authorList>
    </citation>
    <scope>NUCLEOTIDE SEQUENCE</scope>
    <source>
        <strain evidence="8">NBRC 108556</strain>
    </source>
</reference>
<dbReference type="EMBL" id="BOMV01000106">
    <property type="protein sequence ID" value="GIF01548.1"/>
    <property type="molecule type" value="Genomic_DNA"/>
</dbReference>
<dbReference type="PANTHER" id="PTHR43409">
    <property type="entry name" value="ANAEROBIC MAGNESIUM-PROTOPORPHYRIN IX MONOMETHYL ESTER CYCLASE-RELATED"/>
    <property type="match status" value="1"/>
</dbReference>
<keyword evidence="3" id="KW-0479">Metal-binding</keyword>
<dbReference type="Gene3D" id="3.80.30.20">
    <property type="entry name" value="tm_1862 like domain"/>
    <property type="match status" value="1"/>
</dbReference>
<name>A0A919KA46_9ACTN</name>
<keyword evidence="9" id="KW-1185">Reference proteome</keyword>
<dbReference type="Proteomes" id="UP000636960">
    <property type="component" value="Unassembled WGS sequence"/>
</dbReference>
<dbReference type="PROSITE" id="PS51918">
    <property type="entry name" value="RADICAL_SAM"/>
    <property type="match status" value="1"/>
</dbReference>
<evidence type="ECO:0000256" key="3">
    <source>
        <dbReference type="ARBA" id="ARBA00022723"/>
    </source>
</evidence>
<proteinExistence type="predicted"/>
<dbReference type="Pfam" id="PF04055">
    <property type="entry name" value="Radical_SAM"/>
    <property type="match status" value="1"/>
</dbReference>
<evidence type="ECO:0000256" key="2">
    <source>
        <dbReference type="ARBA" id="ARBA00022691"/>
    </source>
</evidence>
<dbReference type="InterPro" id="IPR023404">
    <property type="entry name" value="rSAM_horseshoe"/>
</dbReference>
<dbReference type="SUPFAM" id="SSF102114">
    <property type="entry name" value="Radical SAM enzymes"/>
    <property type="match status" value="1"/>
</dbReference>
<evidence type="ECO:0000256" key="1">
    <source>
        <dbReference type="ARBA" id="ARBA00001966"/>
    </source>
</evidence>
<keyword evidence="4" id="KW-0408">Iron</keyword>
<dbReference type="SMART" id="SM00729">
    <property type="entry name" value="Elp3"/>
    <property type="match status" value="1"/>
</dbReference>
<evidence type="ECO:0000313" key="8">
    <source>
        <dbReference type="EMBL" id="GIF01548.1"/>
    </source>
</evidence>
<evidence type="ECO:0000259" key="7">
    <source>
        <dbReference type="PROSITE" id="PS51918"/>
    </source>
</evidence>
<dbReference type="InterPro" id="IPR051198">
    <property type="entry name" value="BchE-like"/>
</dbReference>
<dbReference type="AlphaFoldDB" id="A0A919KA46"/>
<dbReference type="SFLD" id="SFLDG01082">
    <property type="entry name" value="B12-binding_domain_containing"/>
    <property type="match status" value="1"/>
</dbReference>
<dbReference type="CDD" id="cd01335">
    <property type="entry name" value="Radical_SAM"/>
    <property type="match status" value="1"/>
</dbReference>
<sequence>MTAQNPVVTDVWFFQPRTLAKANYANSGGREQTWTPWWACYLAPAATAAGLRTHLIDARTDPAWQQQVARLGPGDVLAVTTMTGAALRDALAASQMARAAGSYVVWGGPHATLFPTQCLAESPANAVVPGFGHAGFALLMRRLTGTAEPVTAGPAAALGPRILTEGGDPVPLQASRTARPASGALVAADDPLPSLGLIRCWENYVNPDVAIADRTVNYVTSEGCLRRCTFCSEPQTSGHAWYVRPVTAAVDTIAEMVNLCGATGIKLHDPNFFHDLDRAGEFGRRLAQTVGVPWAASLHPADLQAMTDEQLHAAAAAGLCRVLVGLETPVPELIKLSNKRYDPAGIPAMARRLTAAGIRGMFTFIVGWPGADPGHYQQTIDCAFAIRDLDPRHQCKIHFLEPWPGTPISTLLQRHGYGPMPTTLAGWADVDYYQAQIAGLHDPAYTQIVRDANRALSPYVDA</sequence>
<dbReference type="GO" id="GO:0051536">
    <property type="term" value="F:iron-sulfur cluster binding"/>
    <property type="evidence" value="ECO:0007669"/>
    <property type="project" value="UniProtKB-KW"/>
</dbReference>
<dbReference type="PROSITE" id="PS51332">
    <property type="entry name" value="B12_BINDING"/>
    <property type="match status" value="1"/>
</dbReference>
<protein>
    <submittedName>
        <fullName evidence="8">B12-binding domain-containing radical SAM protein</fullName>
    </submittedName>
</protein>
<dbReference type="Pfam" id="PF02310">
    <property type="entry name" value="B12-binding"/>
    <property type="match status" value="1"/>
</dbReference>
<dbReference type="Gene3D" id="3.40.50.280">
    <property type="entry name" value="Cobalamin-binding domain"/>
    <property type="match status" value="1"/>
</dbReference>
<accession>A0A919KA46</accession>
<gene>
    <name evidence="8" type="ORF">Ari01nite_90120</name>
</gene>
<comment type="caution">
    <text evidence="8">The sequence shown here is derived from an EMBL/GenBank/DDBJ whole genome shotgun (WGS) entry which is preliminary data.</text>
</comment>
<dbReference type="SFLD" id="SFLDS00029">
    <property type="entry name" value="Radical_SAM"/>
    <property type="match status" value="1"/>
</dbReference>
<dbReference type="GO" id="GO:0031419">
    <property type="term" value="F:cobalamin binding"/>
    <property type="evidence" value="ECO:0007669"/>
    <property type="project" value="InterPro"/>
</dbReference>
<dbReference type="InterPro" id="IPR006158">
    <property type="entry name" value="Cobalamin-bd"/>
</dbReference>
<comment type="cofactor">
    <cofactor evidence="1">
        <name>[4Fe-4S] cluster</name>
        <dbReference type="ChEBI" id="CHEBI:49883"/>
    </cofactor>
</comment>
<keyword evidence="5" id="KW-0411">Iron-sulfur</keyword>
<feature type="domain" description="Radical SAM core" evidence="7">
    <location>
        <begin position="210"/>
        <end position="440"/>
    </location>
</feature>
<dbReference type="InterPro" id="IPR058240">
    <property type="entry name" value="rSAM_sf"/>
</dbReference>
<evidence type="ECO:0000256" key="4">
    <source>
        <dbReference type="ARBA" id="ARBA00023004"/>
    </source>
</evidence>
<evidence type="ECO:0000313" key="9">
    <source>
        <dbReference type="Proteomes" id="UP000636960"/>
    </source>
</evidence>
<keyword evidence="2" id="KW-0949">S-adenosyl-L-methionine</keyword>
<dbReference type="InterPro" id="IPR007197">
    <property type="entry name" value="rSAM"/>
</dbReference>
<organism evidence="8 9">
    <name type="scientific">Paractinoplanes rishiriensis</name>
    <dbReference type="NCBI Taxonomy" id="1050105"/>
    <lineage>
        <taxon>Bacteria</taxon>
        <taxon>Bacillati</taxon>
        <taxon>Actinomycetota</taxon>
        <taxon>Actinomycetes</taxon>
        <taxon>Micromonosporales</taxon>
        <taxon>Micromonosporaceae</taxon>
        <taxon>Paractinoplanes</taxon>
    </lineage>
</organism>
<dbReference type="GO" id="GO:0003824">
    <property type="term" value="F:catalytic activity"/>
    <property type="evidence" value="ECO:0007669"/>
    <property type="project" value="InterPro"/>
</dbReference>
<dbReference type="InterPro" id="IPR006638">
    <property type="entry name" value="Elp3/MiaA/NifB-like_rSAM"/>
</dbReference>
<evidence type="ECO:0000259" key="6">
    <source>
        <dbReference type="PROSITE" id="PS51332"/>
    </source>
</evidence>
<feature type="domain" description="B12-binding" evidence="6">
    <location>
        <begin position="19"/>
        <end position="150"/>
    </location>
</feature>
<evidence type="ECO:0000256" key="5">
    <source>
        <dbReference type="ARBA" id="ARBA00023014"/>
    </source>
</evidence>
<dbReference type="GO" id="GO:0046872">
    <property type="term" value="F:metal ion binding"/>
    <property type="evidence" value="ECO:0007669"/>
    <property type="project" value="UniProtKB-KW"/>
</dbReference>